<evidence type="ECO:0000313" key="3">
    <source>
        <dbReference type="Proteomes" id="UP000654075"/>
    </source>
</evidence>
<dbReference type="InterPro" id="IPR029063">
    <property type="entry name" value="SAM-dependent_MTases_sf"/>
</dbReference>
<name>A0A813DR95_POLGL</name>
<gene>
    <name evidence="2" type="ORF">PGLA1383_LOCUS10446</name>
</gene>
<dbReference type="Gene3D" id="3.40.50.150">
    <property type="entry name" value="Vaccinia Virus protein VP39"/>
    <property type="match status" value="1"/>
</dbReference>
<organism evidence="2 3">
    <name type="scientific">Polarella glacialis</name>
    <name type="common">Dinoflagellate</name>
    <dbReference type="NCBI Taxonomy" id="89957"/>
    <lineage>
        <taxon>Eukaryota</taxon>
        <taxon>Sar</taxon>
        <taxon>Alveolata</taxon>
        <taxon>Dinophyceae</taxon>
        <taxon>Suessiales</taxon>
        <taxon>Suessiaceae</taxon>
        <taxon>Polarella</taxon>
    </lineage>
</organism>
<evidence type="ECO:0000259" key="1">
    <source>
        <dbReference type="Pfam" id="PF13649"/>
    </source>
</evidence>
<dbReference type="Pfam" id="PF13649">
    <property type="entry name" value="Methyltransf_25"/>
    <property type="match status" value="1"/>
</dbReference>
<accession>A0A813DR95</accession>
<dbReference type="Proteomes" id="UP000654075">
    <property type="component" value="Unassembled WGS sequence"/>
</dbReference>
<dbReference type="InterPro" id="IPR041698">
    <property type="entry name" value="Methyltransf_25"/>
</dbReference>
<dbReference type="SUPFAM" id="SSF53335">
    <property type="entry name" value="S-adenosyl-L-methionine-dependent methyltransferases"/>
    <property type="match status" value="1"/>
</dbReference>
<evidence type="ECO:0000313" key="2">
    <source>
        <dbReference type="EMBL" id="CAE8591783.1"/>
    </source>
</evidence>
<sequence length="196" mass="21267">MLPRRLVLCGRTREYRRAAAELPLKLGSRVLEVGCHEGLTTALLSERFGPAHVLGVDRSAAAVSAARTRFPGLSFDVLDVNMPGGIQSRLQALSLLCRGPGPETEDNGFRACFLDLGGDAKLSAVLQAVAELRQLPGLELLVVKSEALLRLRRDSALVASSFSTAPSTKSQTRPMLREQLLVRTQIRWSAAHEVVE</sequence>
<keyword evidence="3" id="KW-1185">Reference proteome</keyword>
<dbReference type="EMBL" id="CAJNNV010005210">
    <property type="protein sequence ID" value="CAE8591783.1"/>
    <property type="molecule type" value="Genomic_DNA"/>
</dbReference>
<dbReference type="OrthoDB" id="542683at2759"/>
<feature type="domain" description="Methyltransferase" evidence="1">
    <location>
        <begin position="30"/>
        <end position="77"/>
    </location>
</feature>
<protein>
    <recommendedName>
        <fullName evidence="1">Methyltransferase domain-containing protein</fullName>
    </recommendedName>
</protein>
<reference evidence="2" key="1">
    <citation type="submission" date="2021-02" db="EMBL/GenBank/DDBJ databases">
        <authorList>
            <person name="Dougan E. K."/>
            <person name="Rhodes N."/>
            <person name="Thang M."/>
            <person name="Chan C."/>
        </authorList>
    </citation>
    <scope>NUCLEOTIDE SEQUENCE</scope>
</reference>
<dbReference type="AlphaFoldDB" id="A0A813DR95"/>
<proteinExistence type="predicted"/>
<comment type="caution">
    <text evidence="2">The sequence shown here is derived from an EMBL/GenBank/DDBJ whole genome shotgun (WGS) entry which is preliminary data.</text>
</comment>